<dbReference type="OrthoDB" id="9795622at2"/>
<dbReference type="Gene3D" id="3.20.20.190">
    <property type="entry name" value="Phosphatidylinositol (PI) phosphodiesterase"/>
    <property type="match status" value="1"/>
</dbReference>
<protein>
    <submittedName>
        <fullName evidence="2">Glycerophosphoryl diester phosphodiesterase</fullName>
    </submittedName>
</protein>
<evidence type="ECO:0000313" key="3">
    <source>
        <dbReference type="Proteomes" id="UP000184222"/>
    </source>
</evidence>
<name>A0A1L4BRR8_9GAMM</name>
<dbReference type="EMBL" id="CP016796">
    <property type="protein sequence ID" value="API86540.1"/>
    <property type="molecule type" value="Genomic_DNA"/>
</dbReference>
<dbReference type="KEGG" id="frx:F7310_03860"/>
<dbReference type="STRING" id="573570.F7310_03860"/>
<organism evidence="2 3">
    <name type="scientific">Francisella uliginis</name>
    <dbReference type="NCBI Taxonomy" id="573570"/>
    <lineage>
        <taxon>Bacteria</taxon>
        <taxon>Pseudomonadati</taxon>
        <taxon>Pseudomonadota</taxon>
        <taxon>Gammaproteobacteria</taxon>
        <taxon>Thiotrichales</taxon>
        <taxon>Francisellaceae</taxon>
        <taxon>Francisella</taxon>
    </lineage>
</organism>
<dbReference type="PROSITE" id="PS51704">
    <property type="entry name" value="GP_PDE"/>
    <property type="match status" value="1"/>
</dbReference>
<dbReference type="Pfam" id="PF03009">
    <property type="entry name" value="GDPD"/>
    <property type="match status" value="1"/>
</dbReference>
<reference evidence="2 3" key="1">
    <citation type="journal article" date="2016" name="Appl. Environ. Microbiol.">
        <title>Whole genome relationships among Francisella bacteria of diverse origin define new species and provide specific regions for detection.</title>
        <authorList>
            <person name="Challacombe J.F."/>
            <person name="Petersen J.M."/>
            <person name="Gallegos-Graves V."/>
            <person name="Hodge D."/>
            <person name="Pillai S."/>
            <person name="Kuske C.R."/>
        </authorList>
    </citation>
    <scope>NUCLEOTIDE SEQUENCE [LARGE SCALE GENOMIC DNA]</scope>
    <source>
        <strain evidence="3">TX07-7310</strain>
    </source>
</reference>
<gene>
    <name evidence="2" type="ORF">F7310_03860</name>
</gene>
<dbReference type="GO" id="GO:0006629">
    <property type="term" value="P:lipid metabolic process"/>
    <property type="evidence" value="ECO:0007669"/>
    <property type="project" value="InterPro"/>
</dbReference>
<dbReference type="GO" id="GO:0008081">
    <property type="term" value="F:phosphoric diester hydrolase activity"/>
    <property type="evidence" value="ECO:0007669"/>
    <property type="project" value="InterPro"/>
</dbReference>
<accession>A0A1L4BRR8</accession>
<sequence>MKVDKFISHRGNNIDFIENTIESFKEAKDYGFRWFETDVQMSADGVLFLFHDKTAQRLTDCTKNVTQMTIAELQKLELAHPITGKKSKILTLKEYLDWAKESDVFTNLEFKITNTCFKYKTNLVFATLKLLSEYPEQKDKILISSFSNVIMNILEQDHIYHKGKLFEISDWDRDFEYLSTEIYKDFVKNEYVALIINYECLNKDRVAYIKKRFGKVFVYSVHTDDEVKNLLSWNVDAMFIDKKEQLNLT</sequence>
<dbReference type="RefSeq" id="WP_072711917.1">
    <property type="nucleotide sequence ID" value="NZ_CP016796.1"/>
</dbReference>
<dbReference type="PANTHER" id="PTHR46211:SF1">
    <property type="entry name" value="GLYCEROPHOSPHODIESTER PHOSPHODIESTERASE, CYTOPLASMIC"/>
    <property type="match status" value="1"/>
</dbReference>
<dbReference type="Proteomes" id="UP000184222">
    <property type="component" value="Chromosome"/>
</dbReference>
<dbReference type="AlphaFoldDB" id="A0A1L4BRR8"/>
<dbReference type="SUPFAM" id="SSF51695">
    <property type="entry name" value="PLC-like phosphodiesterases"/>
    <property type="match status" value="1"/>
</dbReference>
<dbReference type="InterPro" id="IPR017946">
    <property type="entry name" value="PLC-like_Pdiesterase_TIM-brl"/>
</dbReference>
<proteinExistence type="predicted"/>
<evidence type="ECO:0000259" key="1">
    <source>
        <dbReference type="PROSITE" id="PS51704"/>
    </source>
</evidence>
<keyword evidence="3" id="KW-1185">Reference proteome</keyword>
<feature type="domain" description="GP-PDE" evidence="1">
    <location>
        <begin position="4"/>
        <end position="249"/>
    </location>
</feature>
<dbReference type="InterPro" id="IPR030395">
    <property type="entry name" value="GP_PDE_dom"/>
</dbReference>
<evidence type="ECO:0000313" key="2">
    <source>
        <dbReference type="EMBL" id="API86540.1"/>
    </source>
</evidence>
<dbReference type="PANTHER" id="PTHR46211">
    <property type="entry name" value="GLYCEROPHOSPHORYL DIESTER PHOSPHODIESTERASE"/>
    <property type="match status" value="1"/>
</dbReference>